<dbReference type="RefSeq" id="WP_014571059.1">
    <property type="nucleotide sequence ID" value="NZ_CABFNI010000020.1"/>
</dbReference>
<comment type="caution">
    <text evidence="1">The sequence shown here is derived from an EMBL/GenBank/DDBJ whole genome shotgun (WGS) entry which is preliminary data.</text>
</comment>
<proteinExistence type="predicted"/>
<organism evidence="1 4">
    <name type="scientific">Lacticaseibacillus rhamnosus</name>
    <name type="common">Lactobacillus rhamnosus</name>
    <dbReference type="NCBI Taxonomy" id="47715"/>
    <lineage>
        <taxon>Bacteria</taxon>
        <taxon>Bacillati</taxon>
        <taxon>Bacillota</taxon>
        <taxon>Bacilli</taxon>
        <taxon>Lactobacillales</taxon>
        <taxon>Lactobacillaceae</taxon>
        <taxon>Lacticaseibacillus</taxon>
    </lineage>
</organism>
<dbReference type="Proteomes" id="UP000552935">
    <property type="component" value="Unassembled WGS sequence"/>
</dbReference>
<accession>A0A508Z1G3</accession>
<evidence type="ECO:0000313" key="4">
    <source>
        <dbReference type="Proteomes" id="UP000552935"/>
    </source>
</evidence>
<reference evidence="2 3" key="1">
    <citation type="submission" date="2019-04" db="EMBL/GenBank/DDBJ databases">
        <title>Genome Announcement to Ensure Probiotic Safety of Lactobacillus rhamnosus UBLR-58.</title>
        <authorList>
            <person name="Sulthana A."/>
            <person name="Lakshmi S.G."/>
            <person name="Madempudi R.S."/>
        </authorList>
    </citation>
    <scope>NUCLEOTIDE SEQUENCE [LARGE SCALE GENOMIC DNA]</scope>
    <source>
        <strain evidence="2 3">UBLR-58</strain>
    </source>
</reference>
<dbReference type="AlphaFoldDB" id="A0A508Z1G3"/>
<dbReference type="EMBL" id="JACCKI010000001">
    <property type="protein sequence ID" value="NZA04005.1"/>
    <property type="molecule type" value="Genomic_DNA"/>
</dbReference>
<dbReference type="EMBL" id="SSHM01000001">
    <property type="protein sequence ID" value="THC81320.1"/>
    <property type="molecule type" value="Genomic_DNA"/>
</dbReference>
<name>A0A508Z1G3_LACRH</name>
<evidence type="ECO:0000313" key="3">
    <source>
        <dbReference type="Proteomes" id="UP000307517"/>
    </source>
</evidence>
<sequence>MPKLTTLVAASLPQTMQIAGINIAHSSGSTYWLLHHQDEWLTLRLATHLHWLRGVRQLQVLYSDKQTTTELQSKLRQAFASPAAQQLAFNFTATDAAIANMLLWAAAHKLVFMLRLTPAMASAHKSRTFDLQRDFAGLPLFLGDRNNSNDLLLPIHDPLLQRHLILFYSENLLFTQFSSHRLIKLLPTAQWLQTLLTTTEHPVPWPLAIAATFGTPILTAFHRTRYQNR</sequence>
<protein>
    <submittedName>
        <fullName evidence="1">Uncharacterized protein</fullName>
    </submittedName>
</protein>
<evidence type="ECO:0000313" key="2">
    <source>
        <dbReference type="EMBL" id="THC81320.1"/>
    </source>
</evidence>
<gene>
    <name evidence="2" type="ORF">E6L36_13690</name>
    <name evidence="1" type="ORF">H0N82_02445</name>
</gene>
<evidence type="ECO:0000313" key="1">
    <source>
        <dbReference type="EMBL" id="NZA04005.1"/>
    </source>
</evidence>
<reference evidence="1 4" key="2">
    <citation type="submission" date="2020-07" db="EMBL/GenBank/DDBJ databases">
        <title>Organ Donor 1.</title>
        <authorList>
            <person name="Marsh A.J."/>
            <person name="Azcarate-Peril M.A."/>
        </authorList>
    </citation>
    <scope>NUCLEOTIDE SEQUENCE [LARGE SCALE GENOMIC DNA]</scope>
    <source>
        <strain evidence="1 4">AMC0712</strain>
    </source>
</reference>
<dbReference type="Proteomes" id="UP000307517">
    <property type="component" value="Unassembled WGS sequence"/>
</dbReference>